<dbReference type="Proteomes" id="UP000002791">
    <property type="component" value="Chromosome"/>
</dbReference>
<dbReference type="InterPro" id="IPR010290">
    <property type="entry name" value="TM_effector"/>
</dbReference>
<dbReference type="AlphaFoldDB" id="H5XE57"/>
<dbReference type="EMBL" id="CM001440">
    <property type="protein sequence ID" value="EHR60303.1"/>
    <property type="molecule type" value="Genomic_DNA"/>
</dbReference>
<reference evidence="9 10" key="1">
    <citation type="submission" date="2011-11" db="EMBL/GenBank/DDBJ databases">
        <title>The Noncontiguous Finished sequence of Saccharomonospora cyanea NA-134.</title>
        <authorList>
            <consortium name="US DOE Joint Genome Institute"/>
            <person name="Lucas S."/>
            <person name="Han J."/>
            <person name="Lapidus A."/>
            <person name="Cheng J.-F."/>
            <person name="Goodwin L."/>
            <person name="Pitluck S."/>
            <person name="Peters L."/>
            <person name="Ovchinnikova G."/>
            <person name="Lu M."/>
            <person name="Detter J.C."/>
            <person name="Han C."/>
            <person name="Tapia R."/>
            <person name="Land M."/>
            <person name="Hauser L."/>
            <person name="Kyrpides N."/>
            <person name="Ivanova N."/>
            <person name="Pagani I."/>
            <person name="Brambilla E.-M."/>
            <person name="Klenk H.-P."/>
            <person name="Woyke T."/>
        </authorList>
    </citation>
    <scope>NUCLEOTIDE SEQUENCE [LARGE SCALE GENOMIC DNA]</scope>
    <source>
        <strain evidence="9 10">NA-134</strain>
    </source>
</reference>
<dbReference type="GO" id="GO:0005886">
    <property type="term" value="C:plasma membrane"/>
    <property type="evidence" value="ECO:0007669"/>
    <property type="project" value="UniProtKB-SubCell"/>
</dbReference>
<feature type="transmembrane region" description="Helical" evidence="7">
    <location>
        <begin position="244"/>
        <end position="266"/>
    </location>
</feature>
<keyword evidence="10" id="KW-1185">Reference proteome</keyword>
<organism evidence="9 10">
    <name type="scientific">Saccharomonospora cyanea NA-134</name>
    <dbReference type="NCBI Taxonomy" id="882082"/>
    <lineage>
        <taxon>Bacteria</taxon>
        <taxon>Bacillati</taxon>
        <taxon>Actinomycetota</taxon>
        <taxon>Actinomycetes</taxon>
        <taxon>Pseudonocardiales</taxon>
        <taxon>Pseudonocardiaceae</taxon>
        <taxon>Saccharomonospora</taxon>
    </lineage>
</organism>
<keyword evidence="4 7" id="KW-0812">Transmembrane</keyword>
<evidence type="ECO:0000256" key="4">
    <source>
        <dbReference type="ARBA" id="ARBA00022692"/>
    </source>
</evidence>
<keyword evidence="5 7" id="KW-1133">Transmembrane helix</keyword>
<dbReference type="RefSeq" id="WP_005454778.1">
    <property type="nucleotide sequence ID" value="NZ_CM001440.1"/>
</dbReference>
<feature type="transmembrane region" description="Helical" evidence="7">
    <location>
        <begin position="401"/>
        <end position="420"/>
    </location>
</feature>
<evidence type="ECO:0000313" key="10">
    <source>
        <dbReference type="Proteomes" id="UP000002791"/>
    </source>
</evidence>
<evidence type="ECO:0000313" key="9">
    <source>
        <dbReference type="EMBL" id="EHR60303.1"/>
    </source>
</evidence>
<accession>H5XE57</accession>
<dbReference type="InterPro" id="IPR020846">
    <property type="entry name" value="MFS_dom"/>
</dbReference>
<evidence type="ECO:0000259" key="8">
    <source>
        <dbReference type="PROSITE" id="PS50850"/>
    </source>
</evidence>
<evidence type="ECO:0000256" key="3">
    <source>
        <dbReference type="ARBA" id="ARBA00022475"/>
    </source>
</evidence>
<dbReference type="Pfam" id="PF05977">
    <property type="entry name" value="MFS_3"/>
    <property type="match status" value="1"/>
</dbReference>
<dbReference type="eggNOG" id="COG2814">
    <property type="taxonomic scope" value="Bacteria"/>
</dbReference>
<name>H5XE57_9PSEU</name>
<evidence type="ECO:0000256" key="5">
    <source>
        <dbReference type="ARBA" id="ARBA00022989"/>
    </source>
</evidence>
<protein>
    <submittedName>
        <fullName evidence="9">Arabinose efflux permease family protein</fullName>
    </submittedName>
</protein>
<dbReference type="Gene3D" id="1.20.1250.20">
    <property type="entry name" value="MFS general substrate transporter like domains"/>
    <property type="match status" value="1"/>
</dbReference>
<feature type="transmembrane region" description="Helical" evidence="7">
    <location>
        <begin position="57"/>
        <end position="80"/>
    </location>
</feature>
<dbReference type="GO" id="GO:0022857">
    <property type="term" value="F:transmembrane transporter activity"/>
    <property type="evidence" value="ECO:0007669"/>
    <property type="project" value="InterPro"/>
</dbReference>
<evidence type="ECO:0000256" key="1">
    <source>
        <dbReference type="ARBA" id="ARBA00004651"/>
    </source>
</evidence>
<dbReference type="STRING" id="882082.SaccyDRAFT_1395"/>
<feature type="transmembrane region" description="Helical" evidence="7">
    <location>
        <begin position="27"/>
        <end position="51"/>
    </location>
</feature>
<dbReference type="InterPro" id="IPR036259">
    <property type="entry name" value="MFS_trans_sf"/>
</dbReference>
<feature type="transmembrane region" description="Helical" evidence="7">
    <location>
        <begin position="307"/>
        <end position="325"/>
    </location>
</feature>
<dbReference type="PANTHER" id="PTHR23513">
    <property type="entry name" value="INTEGRAL MEMBRANE EFFLUX PROTEIN-RELATED"/>
    <property type="match status" value="1"/>
</dbReference>
<comment type="subcellular location">
    <subcellularLocation>
        <location evidence="1">Cell membrane</location>
        <topology evidence="1">Multi-pass membrane protein</topology>
    </subcellularLocation>
</comment>
<evidence type="ECO:0000256" key="6">
    <source>
        <dbReference type="ARBA" id="ARBA00023136"/>
    </source>
</evidence>
<dbReference type="CDD" id="cd06173">
    <property type="entry name" value="MFS_MefA_like"/>
    <property type="match status" value="1"/>
</dbReference>
<evidence type="ECO:0000256" key="2">
    <source>
        <dbReference type="ARBA" id="ARBA00022448"/>
    </source>
</evidence>
<gene>
    <name evidence="9" type="ORF">SaccyDRAFT_1395</name>
</gene>
<sequence length="437" mass="45225">MTGTAADAGRGVPVATGPRTLRSRTFLLFWTSQATSKFGSAMTVVVLPLIAVDTLHASTFLVGVLQAAAWLPWLVIGLVVGAWVDRISRWRVMLVSDVVSAMAFASVPVAWWFGWLTVWHLLAVALVGGVAAVFYSTAYNAYLPALLPGADLAAANSRLQGTEKAAQVAGPGLGGVIAQAVGAAGVLLVDAFTFVVSAVCLRFLRVPEQHLRAEKSNGKQAGGLLREIGEGVRFVGTDGYLRSLTLYAAVSNLASGALQAILVVFLARTVGLPPATIGILIGAIGVGGVLGAMVAAPLSRRFGTARTIILCEVIAMPFALLVPLADTGFGIVFLVVGGVVVTAGIVPPNVISAAFVQTYCPDNMIGRISASMRVVNFGTLPLGALLGGALGESLGPRTTMWIIAGTLTACTVLLLCSPVARVRDLPTRPETVGRSTE</sequence>
<dbReference type="PANTHER" id="PTHR23513:SF6">
    <property type="entry name" value="MAJOR FACILITATOR SUPERFAMILY ASSOCIATED DOMAIN-CONTAINING PROTEIN"/>
    <property type="match status" value="1"/>
</dbReference>
<keyword evidence="3" id="KW-1003">Cell membrane</keyword>
<dbReference type="SUPFAM" id="SSF103473">
    <property type="entry name" value="MFS general substrate transporter"/>
    <property type="match status" value="1"/>
</dbReference>
<proteinExistence type="predicted"/>
<dbReference type="OrthoDB" id="9815525at2"/>
<feature type="transmembrane region" description="Helical" evidence="7">
    <location>
        <begin position="272"/>
        <end position="295"/>
    </location>
</feature>
<dbReference type="HOGENOM" id="CLU_034180_13_2_11"/>
<feature type="transmembrane region" description="Helical" evidence="7">
    <location>
        <begin position="119"/>
        <end position="138"/>
    </location>
</feature>
<feature type="transmembrane region" description="Helical" evidence="7">
    <location>
        <begin position="368"/>
        <end position="389"/>
    </location>
</feature>
<feature type="transmembrane region" description="Helical" evidence="7">
    <location>
        <begin position="331"/>
        <end position="356"/>
    </location>
</feature>
<evidence type="ECO:0000256" key="7">
    <source>
        <dbReference type="SAM" id="Phobius"/>
    </source>
</evidence>
<keyword evidence="6 7" id="KW-0472">Membrane</keyword>
<feature type="domain" description="Major facilitator superfamily (MFS) profile" evidence="8">
    <location>
        <begin position="240"/>
        <end position="437"/>
    </location>
</feature>
<dbReference type="PROSITE" id="PS50850">
    <property type="entry name" value="MFS"/>
    <property type="match status" value="1"/>
</dbReference>
<keyword evidence="2" id="KW-0813">Transport</keyword>